<dbReference type="SUPFAM" id="SSF116907">
    <property type="entry name" value="Hook domain"/>
    <property type="match status" value="1"/>
</dbReference>
<dbReference type="InterPro" id="IPR043936">
    <property type="entry name" value="HOOK_N"/>
</dbReference>
<evidence type="ECO:0000256" key="6">
    <source>
        <dbReference type="ARBA" id="ARBA00022490"/>
    </source>
</evidence>
<dbReference type="PANTHER" id="PTHR18947:SF39">
    <property type="entry name" value="PROTEIN HOOK"/>
    <property type="match status" value="1"/>
</dbReference>
<comment type="subcellular location">
    <subcellularLocation>
        <location evidence="2">Cytoplasm</location>
        <location evidence="2">Cytoskeleton</location>
    </subcellularLocation>
    <subcellularLocation>
        <location evidence="1">Endosome</location>
    </subcellularLocation>
</comment>
<evidence type="ECO:0000256" key="7">
    <source>
        <dbReference type="ARBA" id="ARBA00022583"/>
    </source>
</evidence>
<feature type="coiled-coil region" evidence="12">
    <location>
        <begin position="221"/>
        <end position="407"/>
    </location>
</feature>
<reference evidence="15 16" key="1">
    <citation type="journal article" date="2018" name="Gigascience">
        <title>Genomes of trombidid mites reveal novel predicted allergens and laterally-transferred genes associated with secondary metabolism.</title>
        <authorList>
            <person name="Dong X."/>
            <person name="Chaisiri K."/>
            <person name="Xia D."/>
            <person name="Armstrong S.D."/>
            <person name="Fang Y."/>
            <person name="Donnelly M.J."/>
            <person name="Kadowaki T."/>
            <person name="McGarry J.W."/>
            <person name="Darby A.C."/>
            <person name="Makepeace B.L."/>
        </authorList>
    </citation>
    <scope>NUCLEOTIDE SEQUENCE [LARGE SCALE GENOMIC DNA]</scope>
    <source>
        <strain evidence="15">UoL-UT</strain>
    </source>
</reference>
<dbReference type="InterPro" id="IPR008636">
    <property type="entry name" value="Hook_C"/>
</dbReference>
<dbReference type="GO" id="GO:0008017">
    <property type="term" value="F:microtubule binding"/>
    <property type="evidence" value="ECO:0007669"/>
    <property type="project" value="InterPro"/>
</dbReference>
<keyword evidence="7" id="KW-0254">Endocytosis</keyword>
<evidence type="ECO:0000256" key="11">
    <source>
        <dbReference type="ARBA" id="ARBA00023212"/>
    </source>
</evidence>
<keyword evidence="10 12" id="KW-0175">Coiled coil</keyword>
<dbReference type="Gene3D" id="1.10.418.10">
    <property type="entry name" value="Calponin-like domain"/>
    <property type="match status" value="1"/>
</dbReference>
<dbReference type="Proteomes" id="UP000288716">
    <property type="component" value="Unassembled WGS sequence"/>
</dbReference>
<comment type="caution">
    <text evidence="15">The sequence shown here is derived from an EMBL/GenBank/DDBJ whole genome shotgun (WGS) entry which is preliminary data.</text>
</comment>
<feature type="domain" description="Hook C-terminal" evidence="13">
    <location>
        <begin position="167"/>
        <end position="452"/>
    </location>
</feature>
<evidence type="ECO:0000256" key="4">
    <source>
        <dbReference type="ARBA" id="ARBA00011241"/>
    </source>
</evidence>
<evidence type="ECO:0000256" key="9">
    <source>
        <dbReference type="ARBA" id="ARBA00022753"/>
    </source>
</evidence>
<dbReference type="AlphaFoldDB" id="A0A443SBL2"/>
<dbReference type="STRING" id="299467.A0A443SBL2"/>
<name>A0A443SBL2_9ACAR</name>
<keyword evidence="8" id="KW-0493">Microtubule</keyword>
<keyword evidence="9" id="KW-0967">Endosome</keyword>
<organism evidence="15 16">
    <name type="scientific">Leptotrombidium deliense</name>
    <dbReference type="NCBI Taxonomy" id="299467"/>
    <lineage>
        <taxon>Eukaryota</taxon>
        <taxon>Metazoa</taxon>
        <taxon>Ecdysozoa</taxon>
        <taxon>Arthropoda</taxon>
        <taxon>Chelicerata</taxon>
        <taxon>Arachnida</taxon>
        <taxon>Acari</taxon>
        <taxon>Acariformes</taxon>
        <taxon>Trombidiformes</taxon>
        <taxon>Prostigmata</taxon>
        <taxon>Anystina</taxon>
        <taxon>Parasitengona</taxon>
        <taxon>Trombiculoidea</taxon>
        <taxon>Trombiculidae</taxon>
        <taxon>Leptotrombidium</taxon>
    </lineage>
</organism>
<feature type="non-terminal residue" evidence="15">
    <location>
        <position position="454"/>
    </location>
</feature>
<dbReference type="EMBL" id="NCKV01004397">
    <property type="protein sequence ID" value="RWS24795.1"/>
    <property type="molecule type" value="Genomic_DNA"/>
</dbReference>
<dbReference type="OrthoDB" id="49395at2759"/>
<dbReference type="VEuPathDB" id="VectorBase:LDEU007245"/>
<dbReference type="FunFam" id="1.10.418.10:FF:000024">
    <property type="entry name" value="Hook homolog 3 (Drosophila)"/>
    <property type="match status" value="1"/>
</dbReference>
<evidence type="ECO:0000313" key="16">
    <source>
        <dbReference type="Proteomes" id="UP000288716"/>
    </source>
</evidence>
<keyword evidence="16" id="KW-1185">Reference proteome</keyword>
<protein>
    <recommendedName>
        <fullName evidence="5">Protein hook</fullName>
    </recommendedName>
</protein>
<comment type="similarity">
    <text evidence="3">Belongs to the hook family.</text>
</comment>
<dbReference type="GO" id="GO:0006897">
    <property type="term" value="P:endocytosis"/>
    <property type="evidence" value="ECO:0007669"/>
    <property type="project" value="UniProtKB-KW"/>
</dbReference>
<evidence type="ECO:0000256" key="3">
    <source>
        <dbReference type="ARBA" id="ARBA00006946"/>
    </source>
</evidence>
<feature type="coiled-coil region" evidence="12">
    <location>
        <begin position="144"/>
        <end position="182"/>
    </location>
</feature>
<comment type="subunit">
    <text evidence="4">Homodimer. Interacts with microtubules via its N-terminus.</text>
</comment>
<dbReference type="InterPro" id="IPR036872">
    <property type="entry name" value="CH_dom_sf"/>
</dbReference>
<evidence type="ECO:0000259" key="14">
    <source>
        <dbReference type="Pfam" id="PF19047"/>
    </source>
</evidence>
<evidence type="ECO:0000256" key="5">
    <source>
        <dbReference type="ARBA" id="ARBA00018971"/>
    </source>
</evidence>
<dbReference type="PANTHER" id="PTHR18947">
    <property type="entry name" value="HOOK PROTEINS"/>
    <property type="match status" value="1"/>
</dbReference>
<dbReference type="GO" id="GO:0005813">
    <property type="term" value="C:centrosome"/>
    <property type="evidence" value="ECO:0007669"/>
    <property type="project" value="TreeGrafter"/>
</dbReference>
<proteinExistence type="inferred from homology"/>
<dbReference type="Pfam" id="PF05622">
    <property type="entry name" value="HOOK"/>
    <property type="match status" value="1"/>
</dbReference>
<accession>A0A443SBL2</accession>
<evidence type="ECO:0000256" key="1">
    <source>
        <dbReference type="ARBA" id="ARBA00004177"/>
    </source>
</evidence>
<keyword evidence="11" id="KW-0206">Cytoskeleton</keyword>
<dbReference type="GO" id="GO:0005874">
    <property type="term" value="C:microtubule"/>
    <property type="evidence" value="ECO:0007669"/>
    <property type="project" value="UniProtKB-KW"/>
</dbReference>
<evidence type="ECO:0000256" key="10">
    <source>
        <dbReference type="ARBA" id="ARBA00023054"/>
    </source>
</evidence>
<dbReference type="GO" id="GO:0030705">
    <property type="term" value="P:cytoskeleton-dependent intracellular transport"/>
    <property type="evidence" value="ECO:0007669"/>
    <property type="project" value="InterPro"/>
</dbReference>
<keyword evidence="6" id="KW-0963">Cytoplasm</keyword>
<dbReference type="GO" id="GO:0005768">
    <property type="term" value="C:endosome"/>
    <property type="evidence" value="ECO:0007669"/>
    <property type="project" value="UniProtKB-SubCell"/>
</dbReference>
<evidence type="ECO:0000256" key="8">
    <source>
        <dbReference type="ARBA" id="ARBA00022701"/>
    </source>
</evidence>
<feature type="domain" description="HOOK N-terminal" evidence="14">
    <location>
        <begin position="5"/>
        <end position="114"/>
    </location>
</feature>
<evidence type="ECO:0000313" key="15">
    <source>
        <dbReference type="EMBL" id="RWS24795.1"/>
    </source>
</evidence>
<sequence>MCFDSPEYFDNEWKSKIKSEVSPDNWRLRVSNLKKIIDRITDYYNEILMQPLVPLFTLPDSNAIGKDSSSDDLGRLLQLILVCAVNCENKQEYIEVIMGLEEDVQHGVMQAIQELMNTGGRDRSESSISITFPDSLNVEQPAFLKDQLRRLQEELQLANDAKDQLTQKCFEMEKKMRILRDEKESIALENERLMQHVNDNQRINSKLVDEISDESLRDRHFSKLQSRIDALQEDLIKTETSKDEYRVRIEILEKELIENRLQNEDLQRKAKEARQLKDELDIHKHLSEKAEKLEQTVESYKKKIEEMSELKRQIRMLQEKNREMAKINMDLEEQSNKSASVKVQMDVYKKQIQELQEQVVEQRHRADKIEFEYKMLEGKYEQLVSESDRVKREKVQLKLELDETRRRGSSFNEDSIPAIAKELCLNAELTPVNDMQRLQQENSVLKNKLEENRE</sequence>
<dbReference type="GO" id="GO:0051959">
    <property type="term" value="F:dynein light intermediate chain binding"/>
    <property type="evidence" value="ECO:0007669"/>
    <property type="project" value="TreeGrafter"/>
</dbReference>
<dbReference type="Pfam" id="PF19047">
    <property type="entry name" value="HOOK_N"/>
    <property type="match status" value="1"/>
</dbReference>
<gene>
    <name evidence="15" type="ORF">B4U80_08980</name>
</gene>
<evidence type="ECO:0000259" key="13">
    <source>
        <dbReference type="Pfam" id="PF05622"/>
    </source>
</evidence>
<evidence type="ECO:0000256" key="2">
    <source>
        <dbReference type="ARBA" id="ARBA00004245"/>
    </source>
</evidence>
<evidence type="ECO:0000256" key="12">
    <source>
        <dbReference type="SAM" id="Coils"/>
    </source>
</evidence>
<dbReference type="GO" id="GO:0031122">
    <property type="term" value="P:cytoplasmic microtubule organization"/>
    <property type="evidence" value="ECO:0007669"/>
    <property type="project" value="InterPro"/>
</dbReference>